<organism evidence="1 2">
    <name type="scientific">Nocardioides marmotae</name>
    <dbReference type="NCBI Taxonomy" id="2663857"/>
    <lineage>
        <taxon>Bacteria</taxon>
        <taxon>Bacillati</taxon>
        <taxon>Actinomycetota</taxon>
        <taxon>Actinomycetes</taxon>
        <taxon>Propionibacteriales</taxon>
        <taxon>Nocardioidaceae</taxon>
        <taxon>Nocardioides</taxon>
    </lineage>
</organism>
<protein>
    <submittedName>
        <fullName evidence="1">Uncharacterized protein</fullName>
    </submittedName>
</protein>
<keyword evidence="2" id="KW-1185">Reference proteome</keyword>
<dbReference type="RefSeq" id="WP_154616869.1">
    <property type="nucleotide sequence ID" value="NZ_CP053660.1"/>
</dbReference>
<reference evidence="1 2" key="1">
    <citation type="submission" date="2019-10" db="EMBL/GenBank/DDBJ databases">
        <title>Nocardioides novel species isolated from the excrement of Marmot.</title>
        <authorList>
            <person name="Zhang G."/>
        </authorList>
    </citation>
    <scope>NUCLEOTIDE SEQUENCE [LARGE SCALE GENOMIC DNA]</scope>
    <source>
        <strain evidence="2">zg-579</strain>
    </source>
</reference>
<gene>
    <name evidence="1" type="ORF">GGQ22_18890</name>
</gene>
<name>A0A6I3JGE5_9ACTN</name>
<dbReference type="EMBL" id="WLCI01000019">
    <property type="protein sequence ID" value="MTB97140.1"/>
    <property type="molecule type" value="Genomic_DNA"/>
</dbReference>
<comment type="caution">
    <text evidence="1">The sequence shown here is derived from an EMBL/GenBank/DDBJ whole genome shotgun (WGS) entry which is preliminary data.</text>
</comment>
<evidence type="ECO:0000313" key="2">
    <source>
        <dbReference type="Proteomes" id="UP000433406"/>
    </source>
</evidence>
<evidence type="ECO:0000313" key="1">
    <source>
        <dbReference type="EMBL" id="MTB97140.1"/>
    </source>
</evidence>
<proteinExistence type="predicted"/>
<accession>A0A6I3JGE5</accession>
<dbReference type="AlphaFoldDB" id="A0A6I3JGE5"/>
<sequence length="78" mass="8484">MALRATLPLLPALVHRVREWPEASQLQARRNAMVASTALARRRAEQVEVEEFLAVLAGTTRTTPTTAPAVATRRAAHG</sequence>
<dbReference type="Proteomes" id="UP000433406">
    <property type="component" value="Unassembled WGS sequence"/>
</dbReference>